<name>A0A8H3Z756_VENIN</name>
<protein>
    <submittedName>
        <fullName evidence="3">Uncharacterized protein</fullName>
    </submittedName>
</protein>
<proteinExistence type="predicted"/>
<dbReference type="PANTHER" id="PTHR35896">
    <property type="entry name" value="IG-LIKE DOMAIN-CONTAINING PROTEIN"/>
    <property type="match status" value="1"/>
</dbReference>
<sequence>MPFEDYGIIMYPPIQSSRRYYDASSSEEASIHSEDEAFLEKEASTKSPQPRTWRHSYCNTSTISILISLITTTAFVLVLLITTNGHPVRILKQSNLYTSPSLQVAPSNPTAAETLHCGTTPTEARALGCKFDIMSFAWTPPSCYDHARSVSFLAKHGPWTFYQDHNATIPLPVDELSNHEVVWTEHGYHVVHCLYAWERLHRASLSISETPMLVPGEMGNLNHTMHCVGLLGEGEMVEWRKVNAVAYLVFDGCVVV</sequence>
<comment type="caution">
    <text evidence="3">The sequence shown here is derived from an EMBL/GenBank/DDBJ whole genome shotgun (WGS) entry which is preliminary data.</text>
</comment>
<feature type="region of interest" description="Disordered" evidence="1">
    <location>
        <begin position="32"/>
        <end position="51"/>
    </location>
</feature>
<feature type="compositionally biased region" description="Basic and acidic residues" evidence="1">
    <location>
        <begin position="32"/>
        <end position="44"/>
    </location>
</feature>
<evidence type="ECO:0000256" key="1">
    <source>
        <dbReference type="SAM" id="MobiDB-lite"/>
    </source>
</evidence>
<evidence type="ECO:0000256" key="2">
    <source>
        <dbReference type="SAM" id="Phobius"/>
    </source>
</evidence>
<organism evidence="3 4">
    <name type="scientific">Venturia inaequalis</name>
    <name type="common">Apple scab fungus</name>
    <dbReference type="NCBI Taxonomy" id="5025"/>
    <lineage>
        <taxon>Eukaryota</taxon>
        <taxon>Fungi</taxon>
        <taxon>Dikarya</taxon>
        <taxon>Ascomycota</taxon>
        <taxon>Pezizomycotina</taxon>
        <taxon>Dothideomycetes</taxon>
        <taxon>Pleosporomycetidae</taxon>
        <taxon>Venturiales</taxon>
        <taxon>Venturiaceae</taxon>
        <taxon>Venturia</taxon>
    </lineage>
</organism>
<gene>
    <name evidence="3" type="ORF">EG328_009718</name>
</gene>
<dbReference type="AlphaFoldDB" id="A0A8H3Z756"/>
<feature type="transmembrane region" description="Helical" evidence="2">
    <location>
        <begin position="63"/>
        <end position="82"/>
    </location>
</feature>
<dbReference type="EMBL" id="WNWS01000006">
    <property type="protein sequence ID" value="KAE9988585.1"/>
    <property type="molecule type" value="Genomic_DNA"/>
</dbReference>
<evidence type="ECO:0000313" key="3">
    <source>
        <dbReference type="EMBL" id="KAE9988585.1"/>
    </source>
</evidence>
<dbReference type="InterPro" id="IPR053008">
    <property type="entry name" value="Phomopsin_biosynth_assoc"/>
</dbReference>
<dbReference type="PANTHER" id="PTHR35896:SF3">
    <property type="entry name" value="MAJOR FACILITATOR SUPERFAMILY TRANSPORTER"/>
    <property type="match status" value="1"/>
</dbReference>
<dbReference type="Proteomes" id="UP000447873">
    <property type="component" value="Unassembled WGS sequence"/>
</dbReference>
<accession>A0A8H3Z756</accession>
<reference evidence="3 4" key="1">
    <citation type="submission" date="2018-12" db="EMBL/GenBank/DDBJ databases">
        <title>Venturia inaequalis Genome Resource.</title>
        <authorList>
            <person name="Lichtner F.J."/>
        </authorList>
    </citation>
    <scope>NUCLEOTIDE SEQUENCE [LARGE SCALE GENOMIC DNA]</scope>
    <source>
        <strain evidence="3 4">120213</strain>
    </source>
</reference>
<keyword evidence="2" id="KW-0472">Membrane</keyword>
<keyword evidence="2" id="KW-0812">Transmembrane</keyword>
<keyword evidence="2" id="KW-1133">Transmembrane helix</keyword>
<evidence type="ECO:0000313" key="4">
    <source>
        <dbReference type="Proteomes" id="UP000447873"/>
    </source>
</evidence>